<feature type="binding site" evidence="8">
    <location>
        <begin position="12"/>
        <end position="14"/>
    </location>
    <ligand>
        <name>GTP</name>
        <dbReference type="ChEBI" id="CHEBI:37565"/>
    </ligand>
</feature>
<dbReference type="GO" id="GO:0046872">
    <property type="term" value="F:metal ion binding"/>
    <property type="evidence" value="ECO:0007669"/>
    <property type="project" value="UniProtKB-KW"/>
</dbReference>
<feature type="binding site" evidence="8">
    <location>
        <position position="81"/>
    </location>
    <ligand>
        <name>GTP</name>
        <dbReference type="ChEBI" id="CHEBI:37565"/>
    </ligand>
</feature>
<dbReference type="PANTHER" id="PTHR19136:SF81">
    <property type="entry name" value="MOLYBDENUM COFACTOR GUANYLYLTRANSFERASE"/>
    <property type="match status" value="1"/>
</dbReference>
<keyword evidence="1 8" id="KW-0963">Cytoplasm</keyword>
<evidence type="ECO:0000256" key="7">
    <source>
        <dbReference type="ARBA" id="ARBA00023150"/>
    </source>
</evidence>
<accession>A0A162LA15</accession>
<comment type="caution">
    <text evidence="10">The sequence shown here is derived from an EMBL/GenBank/DDBJ whole genome shotgun (WGS) entry which is preliminary data.</text>
</comment>
<dbReference type="HAMAP" id="MF_00316">
    <property type="entry name" value="MobA"/>
    <property type="match status" value="1"/>
</dbReference>
<comment type="cofactor">
    <cofactor evidence="8">
        <name>Mg(2+)</name>
        <dbReference type="ChEBI" id="CHEBI:18420"/>
    </cofactor>
</comment>
<reference evidence="10 11" key="1">
    <citation type="submission" date="2015-12" db="EMBL/GenBank/DDBJ databases">
        <title>Genome sequence of Tistrella mobilis MCCC 1A02139.</title>
        <authorList>
            <person name="Lu L."/>
            <person name="Lai Q."/>
            <person name="Shao Z."/>
            <person name="Qian P."/>
        </authorList>
    </citation>
    <scope>NUCLEOTIDE SEQUENCE [LARGE SCALE GENOMIC DNA]</scope>
    <source>
        <strain evidence="10 11">MCCC 1A02139</strain>
    </source>
</reference>
<dbReference type="EC" id="2.7.7.77" evidence="8"/>
<gene>
    <name evidence="8" type="primary">mobA</name>
    <name evidence="10" type="ORF">AUP44_25865</name>
</gene>
<evidence type="ECO:0000259" key="9">
    <source>
        <dbReference type="Pfam" id="PF12804"/>
    </source>
</evidence>
<evidence type="ECO:0000256" key="2">
    <source>
        <dbReference type="ARBA" id="ARBA00022679"/>
    </source>
</evidence>
<evidence type="ECO:0000256" key="3">
    <source>
        <dbReference type="ARBA" id="ARBA00022723"/>
    </source>
</evidence>
<comment type="function">
    <text evidence="8">Transfers a GMP moiety from GTP to Mo-molybdopterin (Mo-MPT) cofactor (Moco or molybdenum cofactor) to form Mo-molybdopterin guanine dinucleotide (Mo-MGD) cofactor.</text>
</comment>
<dbReference type="SUPFAM" id="SSF53448">
    <property type="entry name" value="Nucleotide-diphospho-sugar transferases"/>
    <property type="match status" value="1"/>
</dbReference>
<name>A0A162LA15_9PROT</name>
<dbReference type="GO" id="GO:0061603">
    <property type="term" value="F:molybdenum cofactor guanylyltransferase activity"/>
    <property type="evidence" value="ECO:0007669"/>
    <property type="project" value="UniProtKB-EC"/>
</dbReference>
<evidence type="ECO:0000256" key="4">
    <source>
        <dbReference type="ARBA" id="ARBA00022741"/>
    </source>
</evidence>
<feature type="domain" description="MobA-like NTP transferase" evidence="9">
    <location>
        <begin position="9"/>
        <end position="172"/>
    </location>
</feature>
<dbReference type="GO" id="GO:0005525">
    <property type="term" value="F:GTP binding"/>
    <property type="evidence" value="ECO:0007669"/>
    <property type="project" value="UniProtKB-UniRule"/>
</dbReference>
<dbReference type="InterPro" id="IPR029044">
    <property type="entry name" value="Nucleotide-diphossugar_trans"/>
</dbReference>
<dbReference type="RefSeq" id="WP_062763327.1">
    <property type="nucleotide sequence ID" value="NZ_CP121045.1"/>
</dbReference>
<dbReference type="GO" id="GO:0005737">
    <property type="term" value="C:cytoplasm"/>
    <property type="evidence" value="ECO:0007669"/>
    <property type="project" value="UniProtKB-SubCell"/>
</dbReference>
<dbReference type="InterPro" id="IPR025877">
    <property type="entry name" value="MobA-like_NTP_Trfase"/>
</dbReference>
<keyword evidence="4 8" id="KW-0547">Nucleotide-binding</keyword>
<comment type="subunit">
    <text evidence="8">Monomer.</text>
</comment>
<comment type="subcellular location">
    <subcellularLocation>
        <location evidence="8">Cytoplasm</location>
    </subcellularLocation>
</comment>
<dbReference type="CDD" id="cd02503">
    <property type="entry name" value="MobA"/>
    <property type="match status" value="1"/>
</dbReference>
<dbReference type="GeneID" id="97242371"/>
<protein>
    <recommendedName>
        <fullName evidence="8">Molybdenum cofactor guanylyltransferase</fullName>
        <shortName evidence="8">MoCo guanylyltransferase</shortName>
        <ecNumber evidence="8">2.7.7.77</ecNumber>
    </recommendedName>
    <alternativeName>
        <fullName evidence="8">GTP:molybdopterin guanylyltransferase</fullName>
    </alternativeName>
    <alternativeName>
        <fullName evidence="8">Mo-MPT guanylyltransferase</fullName>
    </alternativeName>
    <alternativeName>
        <fullName evidence="8">Molybdopterin guanylyltransferase</fullName>
    </alternativeName>
    <alternativeName>
        <fullName evidence="8">Molybdopterin-guanine dinucleotide synthase</fullName>
        <shortName evidence="8">MGD synthase</shortName>
    </alternativeName>
</protein>
<comment type="catalytic activity">
    <reaction evidence="8">
        <text>Mo-molybdopterin + GTP + H(+) = Mo-molybdopterin guanine dinucleotide + diphosphate</text>
        <dbReference type="Rhea" id="RHEA:34243"/>
        <dbReference type="ChEBI" id="CHEBI:15378"/>
        <dbReference type="ChEBI" id="CHEBI:33019"/>
        <dbReference type="ChEBI" id="CHEBI:37565"/>
        <dbReference type="ChEBI" id="CHEBI:71302"/>
        <dbReference type="ChEBI" id="CHEBI:71310"/>
        <dbReference type="EC" id="2.7.7.77"/>
    </reaction>
</comment>
<evidence type="ECO:0000313" key="10">
    <source>
        <dbReference type="EMBL" id="KYO54046.1"/>
    </source>
</evidence>
<evidence type="ECO:0000313" key="11">
    <source>
        <dbReference type="Proteomes" id="UP000075787"/>
    </source>
</evidence>
<comment type="similarity">
    <text evidence="8">Belongs to the MobA family.</text>
</comment>
<dbReference type="GO" id="GO:0006777">
    <property type="term" value="P:Mo-molybdopterin cofactor biosynthetic process"/>
    <property type="evidence" value="ECO:0007669"/>
    <property type="project" value="UniProtKB-KW"/>
</dbReference>
<feature type="binding site" evidence="8">
    <location>
        <position position="116"/>
    </location>
    <ligand>
        <name>Mg(2+)</name>
        <dbReference type="ChEBI" id="CHEBI:18420"/>
    </ligand>
</feature>
<keyword evidence="7 8" id="KW-0501">Molybdenum cofactor biosynthesis</keyword>
<evidence type="ECO:0000256" key="8">
    <source>
        <dbReference type="HAMAP-Rule" id="MF_00316"/>
    </source>
</evidence>
<feature type="binding site" evidence="8">
    <location>
        <position position="25"/>
    </location>
    <ligand>
        <name>GTP</name>
        <dbReference type="ChEBI" id="CHEBI:37565"/>
    </ligand>
</feature>
<keyword evidence="3 8" id="KW-0479">Metal-binding</keyword>
<proteinExistence type="inferred from homology"/>
<dbReference type="PANTHER" id="PTHR19136">
    <property type="entry name" value="MOLYBDENUM COFACTOR GUANYLYLTRANSFERASE"/>
    <property type="match status" value="1"/>
</dbReference>
<evidence type="ECO:0000256" key="6">
    <source>
        <dbReference type="ARBA" id="ARBA00023134"/>
    </source>
</evidence>
<dbReference type="Proteomes" id="UP000075787">
    <property type="component" value="Unassembled WGS sequence"/>
</dbReference>
<dbReference type="EMBL" id="LPZR01000098">
    <property type="protein sequence ID" value="KYO54046.1"/>
    <property type="molecule type" value="Genomic_DNA"/>
</dbReference>
<keyword evidence="2 8" id="KW-0808">Transferase</keyword>
<dbReference type="AlphaFoldDB" id="A0A162LA15"/>
<evidence type="ECO:0000256" key="5">
    <source>
        <dbReference type="ARBA" id="ARBA00022842"/>
    </source>
</evidence>
<comment type="caution">
    <text evidence="8">Lacks conserved residue(s) required for the propagation of feature annotation.</text>
</comment>
<feature type="binding site" evidence="8">
    <location>
        <position position="116"/>
    </location>
    <ligand>
        <name>GTP</name>
        <dbReference type="ChEBI" id="CHEBI:37565"/>
    </ligand>
</feature>
<keyword evidence="6 8" id="KW-0342">GTP-binding</keyword>
<organism evidence="10 11">
    <name type="scientific">Tistrella mobilis</name>
    <dbReference type="NCBI Taxonomy" id="171437"/>
    <lineage>
        <taxon>Bacteria</taxon>
        <taxon>Pseudomonadati</taxon>
        <taxon>Pseudomonadota</taxon>
        <taxon>Alphaproteobacteria</taxon>
        <taxon>Geminicoccales</taxon>
        <taxon>Geminicoccaceae</taxon>
        <taxon>Tistrella</taxon>
    </lineage>
</organism>
<comment type="domain">
    <text evidence="8">The N-terminal domain determines nucleotide recognition and specific binding, while the C-terminal domain determines the specific binding to the target protein.</text>
</comment>
<dbReference type="InterPro" id="IPR013482">
    <property type="entry name" value="Molybde_CF_guanTrfase"/>
</dbReference>
<dbReference type="Pfam" id="PF12804">
    <property type="entry name" value="NTP_transf_3"/>
    <property type="match status" value="1"/>
</dbReference>
<evidence type="ECO:0000256" key="1">
    <source>
        <dbReference type="ARBA" id="ARBA00022490"/>
    </source>
</evidence>
<sequence length="227" mass="22611">MTARTEIAGLILNGGQAVRMGGVDKGALELAGRPMLIHVIDRIRPQVGHLAISIRAGRTLPRIAGDAPPGCASGALRALIDQPGPPIGPIAGIESGLAWAATLTPCPRALLVVPNDAPLLPEDLVRGLLAALPAGGPPRPAVAASFGRIHPVVSLWPLALAARVSALADTARACATGGGRAASLGGALAALGAVAADFPARRDGGDPFLNINTPTALAVADAAARRG</sequence>
<dbReference type="Gene3D" id="3.90.550.10">
    <property type="entry name" value="Spore Coat Polysaccharide Biosynthesis Protein SpsA, Chain A"/>
    <property type="match status" value="1"/>
</dbReference>
<keyword evidence="5 8" id="KW-0460">Magnesium</keyword>